<dbReference type="InterPro" id="IPR002481">
    <property type="entry name" value="FUR"/>
</dbReference>
<feature type="binding site" evidence="7">
    <location>
        <position position="138"/>
    </location>
    <ligand>
        <name>Zn(2+)</name>
        <dbReference type="ChEBI" id="CHEBI:29105"/>
    </ligand>
</feature>
<feature type="binding site" evidence="7">
    <location>
        <position position="135"/>
    </location>
    <ligand>
        <name>Zn(2+)</name>
        <dbReference type="ChEBI" id="CHEBI:29105"/>
    </ligand>
</feature>
<evidence type="ECO:0000256" key="6">
    <source>
        <dbReference type="ARBA" id="ARBA00023163"/>
    </source>
</evidence>
<dbReference type="InterPro" id="IPR043135">
    <property type="entry name" value="Fur_C"/>
</dbReference>
<dbReference type="PANTHER" id="PTHR33202:SF7">
    <property type="entry name" value="FERRIC UPTAKE REGULATION PROTEIN"/>
    <property type="match status" value="1"/>
</dbReference>
<accession>A0A317ZJ42</accession>
<dbReference type="GO" id="GO:0045892">
    <property type="term" value="P:negative regulation of DNA-templated transcription"/>
    <property type="evidence" value="ECO:0007669"/>
    <property type="project" value="TreeGrafter"/>
</dbReference>
<reference evidence="9 10" key="1">
    <citation type="submission" date="2018-05" db="EMBL/GenBank/DDBJ databases">
        <title>Coraliomargarita sinensis sp. nov., isolated from a marine solar saltern.</title>
        <authorList>
            <person name="Zhou L.Y."/>
        </authorList>
    </citation>
    <scope>NUCLEOTIDE SEQUENCE [LARGE SCALE GENOMIC DNA]</scope>
    <source>
        <strain evidence="9 10">WN38</strain>
    </source>
</reference>
<keyword evidence="5" id="KW-0238">DNA-binding</keyword>
<dbReference type="Gene3D" id="3.30.1490.190">
    <property type="match status" value="1"/>
</dbReference>
<evidence type="ECO:0000256" key="1">
    <source>
        <dbReference type="ARBA" id="ARBA00007957"/>
    </source>
</evidence>
<comment type="similarity">
    <text evidence="1">Belongs to the Fur family.</text>
</comment>
<protein>
    <submittedName>
        <fullName evidence="9">Transcriptional repressor</fullName>
    </submittedName>
</protein>
<keyword evidence="7" id="KW-0479">Metal-binding</keyword>
<keyword evidence="3 7" id="KW-0862">Zinc</keyword>
<evidence type="ECO:0000256" key="4">
    <source>
        <dbReference type="ARBA" id="ARBA00023015"/>
    </source>
</evidence>
<name>A0A317ZJ42_9BACT</name>
<comment type="caution">
    <text evidence="9">The sequence shown here is derived from an EMBL/GenBank/DDBJ whole genome shotgun (WGS) entry which is preliminary data.</text>
</comment>
<dbReference type="InParanoid" id="A0A317ZJ42"/>
<comment type="cofactor">
    <cofactor evidence="8">
        <name>Mn(2+)</name>
        <dbReference type="ChEBI" id="CHEBI:29035"/>
    </cofactor>
    <cofactor evidence="8">
        <name>Fe(2+)</name>
        <dbReference type="ChEBI" id="CHEBI:29033"/>
    </cofactor>
    <text evidence="8">Binds 1 Mn(2+) or Fe(2+) ion per subunit.</text>
</comment>
<dbReference type="PANTHER" id="PTHR33202">
    <property type="entry name" value="ZINC UPTAKE REGULATION PROTEIN"/>
    <property type="match status" value="1"/>
</dbReference>
<keyword evidence="6" id="KW-0804">Transcription</keyword>
<dbReference type="GO" id="GO:0003700">
    <property type="term" value="F:DNA-binding transcription factor activity"/>
    <property type="evidence" value="ECO:0007669"/>
    <property type="project" value="InterPro"/>
</dbReference>
<keyword evidence="4" id="KW-0805">Transcription regulation</keyword>
<dbReference type="GO" id="GO:0000976">
    <property type="term" value="F:transcription cis-regulatory region binding"/>
    <property type="evidence" value="ECO:0007669"/>
    <property type="project" value="TreeGrafter"/>
</dbReference>
<dbReference type="Proteomes" id="UP000247099">
    <property type="component" value="Unassembled WGS sequence"/>
</dbReference>
<feature type="binding site" evidence="7">
    <location>
        <position position="177"/>
    </location>
    <ligand>
        <name>Zn(2+)</name>
        <dbReference type="ChEBI" id="CHEBI:29105"/>
    </ligand>
</feature>
<evidence type="ECO:0000256" key="2">
    <source>
        <dbReference type="ARBA" id="ARBA00022491"/>
    </source>
</evidence>
<evidence type="ECO:0000256" key="7">
    <source>
        <dbReference type="PIRSR" id="PIRSR602481-1"/>
    </source>
</evidence>
<evidence type="ECO:0000256" key="5">
    <source>
        <dbReference type="ARBA" id="ARBA00023125"/>
    </source>
</evidence>
<dbReference type="Gene3D" id="1.10.10.10">
    <property type="entry name" value="Winged helix-like DNA-binding domain superfamily/Winged helix DNA-binding domain"/>
    <property type="match status" value="1"/>
</dbReference>
<evidence type="ECO:0000313" key="9">
    <source>
        <dbReference type="EMBL" id="PXA05606.1"/>
    </source>
</evidence>
<proteinExistence type="inferred from homology"/>
<keyword evidence="2" id="KW-0678">Repressor</keyword>
<keyword evidence="10" id="KW-1185">Reference proteome</keyword>
<comment type="cofactor">
    <cofactor evidence="7">
        <name>Zn(2+)</name>
        <dbReference type="ChEBI" id="CHEBI:29105"/>
    </cofactor>
    <text evidence="7">Binds 1 zinc ion per subunit.</text>
</comment>
<gene>
    <name evidence="9" type="ORF">DDZ13_01660</name>
</gene>
<evidence type="ECO:0000313" key="10">
    <source>
        <dbReference type="Proteomes" id="UP000247099"/>
    </source>
</evidence>
<dbReference type="InterPro" id="IPR036388">
    <property type="entry name" value="WH-like_DNA-bd_sf"/>
</dbReference>
<evidence type="ECO:0000256" key="3">
    <source>
        <dbReference type="ARBA" id="ARBA00022833"/>
    </source>
</evidence>
<dbReference type="CDD" id="cd07153">
    <property type="entry name" value="Fur_like"/>
    <property type="match status" value="1"/>
</dbReference>
<sequence>MSPRFRAAVSPLVHASSSRVLPKSLIGRYGRSGSQAMPGEEEKLLGIVLERLRADGGRMTKKREQVLRALLTFDRPAAAEEIRERAELPASDLVTVYRNLETFERLGVLQRVPLENGTQLFELTAPDEHYHHLICRECHKSERLDICVSHEVVRKAKAHGYSEIAHLMEVYGVCEECGGRR</sequence>
<feature type="binding site" evidence="8">
    <location>
        <position position="166"/>
    </location>
    <ligand>
        <name>Fe cation</name>
        <dbReference type="ChEBI" id="CHEBI:24875"/>
    </ligand>
</feature>
<dbReference type="GO" id="GO:0008270">
    <property type="term" value="F:zinc ion binding"/>
    <property type="evidence" value="ECO:0007669"/>
    <property type="project" value="TreeGrafter"/>
</dbReference>
<feature type="binding site" evidence="7">
    <location>
        <position position="174"/>
    </location>
    <ligand>
        <name>Zn(2+)</name>
        <dbReference type="ChEBI" id="CHEBI:29105"/>
    </ligand>
</feature>
<dbReference type="SUPFAM" id="SSF46785">
    <property type="entry name" value="Winged helix' DNA-binding domain"/>
    <property type="match status" value="1"/>
</dbReference>
<organism evidence="9 10">
    <name type="scientific">Coraliomargarita sinensis</name>
    <dbReference type="NCBI Taxonomy" id="2174842"/>
    <lineage>
        <taxon>Bacteria</taxon>
        <taxon>Pseudomonadati</taxon>
        <taxon>Verrucomicrobiota</taxon>
        <taxon>Opitutia</taxon>
        <taxon>Puniceicoccales</taxon>
        <taxon>Coraliomargaritaceae</taxon>
        <taxon>Coraliomargarita</taxon>
    </lineage>
</organism>
<dbReference type="Pfam" id="PF01475">
    <property type="entry name" value="FUR"/>
    <property type="match status" value="1"/>
</dbReference>
<evidence type="ECO:0000256" key="8">
    <source>
        <dbReference type="PIRSR" id="PIRSR602481-2"/>
    </source>
</evidence>
<dbReference type="AlphaFoldDB" id="A0A317ZJ42"/>
<keyword evidence="8" id="KW-0408">Iron</keyword>
<dbReference type="EMBL" id="QHJQ01000001">
    <property type="protein sequence ID" value="PXA05606.1"/>
    <property type="molecule type" value="Genomic_DNA"/>
</dbReference>
<dbReference type="GO" id="GO:1900376">
    <property type="term" value="P:regulation of secondary metabolite biosynthetic process"/>
    <property type="evidence" value="ECO:0007669"/>
    <property type="project" value="TreeGrafter"/>
</dbReference>
<dbReference type="InterPro" id="IPR036390">
    <property type="entry name" value="WH_DNA-bd_sf"/>
</dbReference>